<dbReference type="Gene3D" id="3.80.10.10">
    <property type="entry name" value="Ribonuclease Inhibitor"/>
    <property type="match status" value="1"/>
</dbReference>
<evidence type="ECO:0000313" key="2">
    <source>
        <dbReference type="Proteomes" id="UP001152747"/>
    </source>
</evidence>
<comment type="caution">
    <text evidence="1">The sequence shown here is derived from an EMBL/GenBank/DDBJ whole genome shotgun (WGS) entry which is preliminary data.</text>
</comment>
<evidence type="ECO:0000313" key="1">
    <source>
        <dbReference type="EMBL" id="CAI5451579.1"/>
    </source>
</evidence>
<dbReference type="EMBL" id="CANHGI010000005">
    <property type="protein sequence ID" value="CAI5451579.1"/>
    <property type="molecule type" value="Genomic_DNA"/>
</dbReference>
<name>A0A9P1IV24_9PELO</name>
<dbReference type="Proteomes" id="UP001152747">
    <property type="component" value="Unassembled WGS sequence"/>
</dbReference>
<dbReference type="AlphaFoldDB" id="A0A9P1IV24"/>
<keyword evidence="2" id="KW-1185">Reference proteome</keyword>
<protein>
    <recommendedName>
        <fullName evidence="3">F-box domain-containing protein</fullName>
    </recommendedName>
</protein>
<reference evidence="1" key="1">
    <citation type="submission" date="2022-11" db="EMBL/GenBank/DDBJ databases">
        <authorList>
            <person name="Kikuchi T."/>
        </authorList>
    </citation>
    <scope>NUCLEOTIDE SEQUENCE</scope>
    <source>
        <strain evidence="1">PS1010</strain>
    </source>
</reference>
<dbReference type="InterPro" id="IPR032675">
    <property type="entry name" value="LRR_dom_sf"/>
</dbReference>
<evidence type="ECO:0008006" key="3">
    <source>
        <dbReference type="Google" id="ProtNLM"/>
    </source>
</evidence>
<accession>A0A9P1IV24</accession>
<proteinExistence type="predicted"/>
<organism evidence="1 2">
    <name type="scientific">Caenorhabditis angaria</name>
    <dbReference type="NCBI Taxonomy" id="860376"/>
    <lineage>
        <taxon>Eukaryota</taxon>
        <taxon>Metazoa</taxon>
        <taxon>Ecdysozoa</taxon>
        <taxon>Nematoda</taxon>
        <taxon>Chromadorea</taxon>
        <taxon>Rhabditida</taxon>
        <taxon>Rhabditina</taxon>
        <taxon>Rhabditomorpha</taxon>
        <taxon>Rhabditoidea</taxon>
        <taxon>Rhabditidae</taxon>
        <taxon>Peloderinae</taxon>
        <taxon>Caenorhabditis</taxon>
    </lineage>
</organism>
<gene>
    <name evidence="1" type="ORF">CAMP_LOCUS14216</name>
</gene>
<dbReference type="OrthoDB" id="5807103at2759"/>
<sequence length="425" mass="48249">MTTPTINSTTESTPELPIELWQKICSNLADAPNALCLLSQTNCQLESLAGNVASKYEAHLHVTFPSHKCGHEQQETSAQKVEFEMIMNRKSKFRSSGKLHCHSRFFAKIEKIDDAFEDILKLFAEELISLRFNNAPEDANFLSNFNKFQLPKIDNICFNGTIPIGNGVYDLLQCCPNLERLVISDPQENADFSKFWPNLKNSKKLEVLDLMYFHHSSLNEFKLPPNCRQLFFCPKTDKPCQDAENLANLVYSANWKRVYIHGAEVLNSLNSKMHKNVGSITEFCFSSKTFVLNFVINFLKKCDNLKSFNWYGLHSCIAPIVIARLLKSLNKSIIFGGCVACKDNNLVSEGGYLEVTNRLPNNIACQVSHLLSRPEFRKIYSNLLDDAILFETRDATVMYIQKKDAHCGPNCLDIHQISKNAGMRL</sequence>